<dbReference type="GO" id="GO:0015297">
    <property type="term" value="F:antiporter activity"/>
    <property type="evidence" value="ECO:0007669"/>
    <property type="project" value="InterPro"/>
</dbReference>
<evidence type="ECO:0000256" key="1">
    <source>
        <dbReference type="ARBA" id="ARBA00004141"/>
    </source>
</evidence>
<dbReference type="GO" id="GO:0016020">
    <property type="term" value="C:membrane"/>
    <property type="evidence" value="ECO:0007669"/>
    <property type="project" value="UniProtKB-SubCell"/>
</dbReference>
<organism evidence="9 10">
    <name type="scientific">Dufourea novaeangliae</name>
    <name type="common">Sweat bee</name>
    <dbReference type="NCBI Taxonomy" id="178035"/>
    <lineage>
        <taxon>Eukaryota</taxon>
        <taxon>Metazoa</taxon>
        <taxon>Ecdysozoa</taxon>
        <taxon>Arthropoda</taxon>
        <taxon>Hexapoda</taxon>
        <taxon>Insecta</taxon>
        <taxon>Pterygota</taxon>
        <taxon>Neoptera</taxon>
        <taxon>Endopterygota</taxon>
        <taxon>Hymenoptera</taxon>
        <taxon>Apocrita</taxon>
        <taxon>Aculeata</taxon>
        <taxon>Apoidea</taxon>
        <taxon>Anthophila</taxon>
        <taxon>Halictidae</taxon>
        <taxon>Rophitinae</taxon>
        <taxon>Dufourea</taxon>
    </lineage>
</organism>
<dbReference type="EMBL" id="KQ434777">
    <property type="protein sequence ID" value="KZC04195.1"/>
    <property type="molecule type" value="Genomic_DNA"/>
</dbReference>
<dbReference type="AlphaFoldDB" id="A0A154NWY2"/>
<keyword evidence="4 7" id="KW-1133">Transmembrane helix</keyword>
<feature type="region of interest" description="Disordered" evidence="6">
    <location>
        <begin position="490"/>
        <end position="513"/>
    </location>
</feature>
<evidence type="ECO:0000313" key="10">
    <source>
        <dbReference type="Proteomes" id="UP000076502"/>
    </source>
</evidence>
<feature type="transmembrane region" description="Helical" evidence="7">
    <location>
        <begin position="687"/>
        <end position="708"/>
    </location>
</feature>
<feature type="transmembrane region" description="Helical" evidence="7">
    <location>
        <begin position="529"/>
        <end position="546"/>
    </location>
</feature>
<feature type="transmembrane region" description="Helical" evidence="7">
    <location>
        <begin position="176"/>
        <end position="197"/>
    </location>
</feature>
<keyword evidence="10" id="KW-1185">Reference proteome</keyword>
<evidence type="ECO:0000259" key="8">
    <source>
        <dbReference type="Pfam" id="PF00999"/>
    </source>
</evidence>
<feature type="transmembrane region" description="Helical" evidence="7">
    <location>
        <begin position="203"/>
        <end position="222"/>
    </location>
</feature>
<dbReference type="Pfam" id="PF00999">
    <property type="entry name" value="Na_H_Exchanger"/>
    <property type="match status" value="2"/>
</dbReference>
<comment type="subcellular location">
    <subcellularLocation>
        <location evidence="1">Membrane</location>
        <topology evidence="1">Multi-pass membrane protein</topology>
    </subcellularLocation>
</comment>
<dbReference type="Gene3D" id="1.20.1530.20">
    <property type="match status" value="1"/>
</dbReference>
<feature type="region of interest" description="Disordered" evidence="6">
    <location>
        <begin position="439"/>
        <end position="470"/>
    </location>
</feature>
<dbReference type="OrthoDB" id="423807at2759"/>
<reference evidence="9 10" key="1">
    <citation type="submission" date="2015-07" db="EMBL/GenBank/DDBJ databases">
        <title>The genome of Dufourea novaeangliae.</title>
        <authorList>
            <person name="Pan H."/>
            <person name="Kapheim K."/>
        </authorList>
    </citation>
    <scope>NUCLEOTIDE SEQUENCE [LARGE SCALE GENOMIC DNA]</scope>
    <source>
        <strain evidence="9">0120121106</strain>
        <tissue evidence="9">Whole body</tissue>
    </source>
</reference>
<sequence length="755" mass="82436">MDIDMRTNKSTEELAKRRVSISDQILGGVDNPTFDHHRRISASSEHNSDQGRGKSILAHGTGNYGSAENLPQHKFDLENGRINGNRKKSAYSLTSSIRDKIEYSEELERSWLYLFCARCHGRDDTPSWEPPGWRKACPQPFCPSYRKFARILCLFLLGLLLWGMVYCILGEDAAPGGPLFGLAALCLAAHFGGWLFSLTTLPALIGMLITGIILQNVGLVHIEGSYSGCISNLRKIALVIILTRAGLDLDPNALKRLKVTVPKLGLIPWLVEAVVVATLTKYLLGLPWIWGFLLGSVIAAVSPAVVVPCLFRLRGKGYGVAKGIPTLIIAVSGIDDAASVAIHGIVKSIMFSHDALWYQILQGPIAIIGGLGFGVLWGWLAKYVPEKGDAVGQTATNFAAWRQAEWVKIVGEGAGKSIPPTIVEIPFRFRRSVSSVAATAERSEEAGKTEEARGKRKRKKRASGSFGKTESRIPAETRVDLAWLPTELPRRWSKEQDQDEKNSKGERIGDFVPRRQDGSTLKEVKPFMVPMRVLMLLGGGLLAVFGSEAIELGGAGPLAVVAAAFVSCYFWQKQGWDVDDNPVATAFEIFWMIFEPILFAVTGAQIRIDELDGKTVYLGLACLLSGIVIRIIATILVGVGSKLNLKEKIFIAFSWMAKATVQAALAPTTLDKVDPNDPEQVFYAETVVTMCVLSILLTAPAGAIIITLSGPKLLTKTTTPVTPPEGWKTRRPSIRDISIINEDPDLEDTANERKP</sequence>
<feature type="compositionally biased region" description="Basic and acidic residues" evidence="6">
    <location>
        <begin position="441"/>
        <end position="453"/>
    </location>
</feature>
<protein>
    <submittedName>
        <fullName evidence="9">Mitochondrial sodium/hydrogen exchanger 9B2</fullName>
    </submittedName>
</protein>
<feature type="domain" description="Cation/H+ exchanger transmembrane" evidence="8">
    <location>
        <begin position="532"/>
        <end position="702"/>
    </location>
</feature>
<dbReference type="InterPro" id="IPR051843">
    <property type="entry name" value="CPA1_transporter"/>
</dbReference>
<evidence type="ECO:0000256" key="6">
    <source>
        <dbReference type="SAM" id="MobiDB-lite"/>
    </source>
</evidence>
<evidence type="ECO:0000256" key="2">
    <source>
        <dbReference type="ARBA" id="ARBA00007367"/>
    </source>
</evidence>
<dbReference type="InterPro" id="IPR006153">
    <property type="entry name" value="Cation/H_exchanger_TM"/>
</dbReference>
<feature type="transmembrane region" description="Helical" evidence="7">
    <location>
        <begin position="323"/>
        <end position="345"/>
    </location>
</feature>
<evidence type="ECO:0000256" key="3">
    <source>
        <dbReference type="ARBA" id="ARBA00022692"/>
    </source>
</evidence>
<evidence type="ECO:0000256" key="7">
    <source>
        <dbReference type="SAM" id="Phobius"/>
    </source>
</evidence>
<accession>A0A154NWY2</accession>
<evidence type="ECO:0000256" key="4">
    <source>
        <dbReference type="ARBA" id="ARBA00022989"/>
    </source>
</evidence>
<dbReference type="InterPro" id="IPR038770">
    <property type="entry name" value="Na+/solute_symporter_sf"/>
</dbReference>
<evidence type="ECO:0000256" key="5">
    <source>
        <dbReference type="ARBA" id="ARBA00023136"/>
    </source>
</evidence>
<name>A0A154NWY2_DUFNO</name>
<dbReference type="PANTHER" id="PTHR31102">
    <property type="match status" value="1"/>
</dbReference>
<feature type="region of interest" description="Disordered" evidence="6">
    <location>
        <begin position="41"/>
        <end position="63"/>
    </location>
</feature>
<feature type="transmembrane region" description="Helical" evidence="7">
    <location>
        <begin position="552"/>
        <end position="571"/>
    </location>
</feature>
<feature type="transmembrane region" description="Helical" evidence="7">
    <location>
        <begin position="616"/>
        <end position="637"/>
    </location>
</feature>
<feature type="transmembrane region" description="Helical" evidence="7">
    <location>
        <begin position="148"/>
        <end position="169"/>
    </location>
</feature>
<feature type="transmembrane region" description="Helical" evidence="7">
    <location>
        <begin position="649"/>
        <end position="667"/>
    </location>
</feature>
<keyword evidence="3 7" id="KW-0812">Transmembrane</keyword>
<proteinExistence type="inferred from homology"/>
<feature type="transmembrane region" description="Helical" evidence="7">
    <location>
        <begin position="357"/>
        <end position="380"/>
    </location>
</feature>
<evidence type="ECO:0000313" key="9">
    <source>
        <dbReference type="EMBL" id="KZC04195.1"/>
    </source>
</evidence>
<feature type="transmembrane region" description="Helical" evidence="7">
    <location>
        <begin position="289"/>
        <end position="311"/>
    </location>
</feature>
<keyword evidence="5 7" id="KW-0472">Membrane</keyword>
<dbReference type="PANTHER" id="PTHR31102:SF1">
    <property type="entry name" value="CATION_H+ EXCHANGER DOMAIN-CONTAINING PROTEIN"/>
    <property type="match status" value="1"/>
</dbReference>
<comment type="similarity">
    <text evidence="2">Belongs to the monovalent cation:proton antiporter 1 (CPA1) transporter (TC 2.A.36) family.</text>
</comment>
<dbReference type="STRING" id="178035.A0A154NWY2"/>
<dbReference type="GO" id="GO:1902600">
    <property type="term" value="P:proton transmembrane transport"/>
    <property type="evidence" value="ECO:0007669"/>
    <property type="project" value="InterPro"/>
</dbReference>
<feature type="transmembrane region" description="Helical" evidence="7">
    <location>
        <begin position="583"/>
        <end position="604"/>
    </location>
</feature>
<dbReference type="Proteomes" id="UP000076502">
    <property type="component" value="Unassembled WGS sequence"/>
</dbReference>
<gene>
    <name evidence="9" type="ORF">WN55_02084</name>
</gene>
<feature type="domain" description="Cation/H+ exchanger transmembrane" evidence="8">
    <location>
        <begin position="188"/>
        <end position="384"/>
    </location>
</feature>